<evidence type="ECO:0000313" key="2">
    <source>
        <dbReference type="EMBL" id="RON69462.1"/>
    </source>
</evidence>
<dbReference type="EMBL" id="MOBU01000006">
    <property type="protein sequence ID" value="RON69462.1"/>
    <property type="molecule type" value="Genomic_DNA"/>
</dbReference>
<dbReference type="Pfam" id="PF01764">
    <property type="entry name" value="Lipase_3"/>
    <property type="match status" value="1"/>
</dbReference>
<dbReference type="PANTHER" id="PTHR45856">
    <property type="entry name" value="ALPHA/BETA-HYDROLASES SUPERFAMILY PROTEIN"/>
    <property type="match status" value="1"/>
</dbReference>
<dbReference type="InterPro" id="IPR002921">
    <property type="entry name" value="Fungal_lipase-type"/>
</dbReference>
<gene>
    <name evidence="2" type="ORF">BK671_08505</name>
</gene>
<dbReference type="SUPFAM" id="SSF53474">
    <property type="entry name" value="alpha/beta-Hydrolases"/>
    <property type="match status" value="1"/>
</dbReference>
<dbReference type="GO" id="GO:0006629">
    <property type="term" value="P:lipid metabolic process"/>
    <property type="evidence" value="ECO:0007669"/>
    <property type="project" value="InterPro"/>
</dbReference>
<feature type="domain" description="Fungal lipase-type" evidence="1">
    <location>
        <begin position="345"/>
        <end position="469"/>
    </location>
</feature>
<reference evidence="2 3" key="1">
    <citation type="submission" date="2016-10" db="EMBL/GenBank/DDBJ databases">
        <title>Comparative genome analysis of multiple Pseudomonas spp. focuses on biocontrol and plant growth promoting traits.</title>
        <authorList>
            <person name="Tao X.-Y."/>
            <person name="Taylor C.G."/>
        </authorList>
    </citation>
    <scope>NUCLEOTIDE SEQUENCE [LARGE SCALE GENOMIC DNA]</scope>
    <source>
        <strain evidence="2 3">24D3</strain>
    </source>
</reference>
<dbReference type="Proteomes" id="UP000285757">
    <property type="component" value="Unassembled WGS sequence"/>
</dbReference>
<evidence type="ECO:0000259" key="1">
    <source>
        <dbReference type="Pfam" id="PF01764"/>
    </source>
</evidence>
<name>A0A423LM95_PSEFL</name>
<dbReference type="InterPro" id="IPR051218">
    <property type="entry name" value="Sec_MonoDiacylglyc_Lipase"/>
</dbReference>
<evidence type="ECO:0000313" key="3">
    <source>
        <dbReference type="Proteomes" id="UP000285757"/>
    </source>
</evidence>
<dbReference type="Gene3D" id="3.40.50.1820">
    <property type="entry name" value="alpha/beta hydrolase"/>
    <property type="match status" value="1"/>
</dbReference>
<dbReference type="RefSeq" id="WP_123531619.1">
    <property type="nucleotide sequence ID" value="NZ_MOBU01000006.1"/>
</dbReference>
<dbReference type="AlphaFoldDB" id="A0A423LM95"/>
<dbReference type="PANTHER" id="PTHR45856:SF24">
    <property type="entry name" value="FUNGAL LIPASE-LIKE DOMAIN-CONTAINING PROTEIN"/>
    <property type="match status" value="1"/>
</dbReference>
<dbReference type="CDD" id="cd00519">
    <property type="entry name" value="Lipase_3"/>
    <property type="match status" value="1"/>
</dbReference>
<dbReference type="InterPro" id="IPR029058">
    <property type="entry name" value="AB_hydrolase_fold"/>
</dbReference>
<protein>
    <submittedName>
        <fullName evidence="2">Lipase</fullName>
    </submittedName>
</protein>
<accession>A0A423LM95</accession>
<organism evidence="2 3">
    <name type="scientific">Pseudomonas fluorescens</name>
    <dbReference type="NCBI Taxonomy" id="294"/>
    <lineage>
        <taxon>Bacteria</taxon>
        <taxon>Pseudomonadati</taxon>
        <taxon>Pseudomonadota</taxon>
        <taxon>Gammaproteobacteria</taxon>
        <taxon>Pseudomonadales</taxon>
        <taxon>Pseudomonadaceae</taxon>
        <taxon>Pseudomonas</taxon>
    </lineage>
</organism>
<sequence>MTDPYLCDKSVCPARGSWVSFRLVDEFGDGKPYAGLSYELSDAEGQKYNGSLDSDGYAKVTNNYKGPVTLTLAKSYSGGDKWYENLVDRKDYPIPLTDFQVAAEKTLHRPIGSTAKSGAYRASSEKAEYYNVEVRQFVKHKSHLPAPAKLSKPVPYGWTKLACDFGEGKVPDYGTALLPDKHYVLEVRALRAFRPLISLAPTFSAVNLYNLSLFATLSYGDFGQSPENPNAPANPEDPKPRKLGEEITFPTVGTVGHVLQTCLACYQEPMRYADAKTVNYPIVEDIPYSKRLEIIPYDPKLYINPSEQETPSQVHFFNDARGYSLDSKKTDTQAYATHDDRMILIAIRGTAEKWDALRDGDAEQVPIKDGVGKAHQGFHEAYVVLQPFITKYLERFLTNGQRVVVCGHSLGGAIALLLAEWIRQNYDEQVILYTFGSPRAGDADFVEKAKTLVHHRIVNNNDPVPSVPAAWMDTKQAVWVTGVAATVTGGVAPIVGGIVFGAGLNRFGGKPYRHHGIQRYFTPLRLPGNQVSSVLWTPGCEGYEESAMTQLCYANIKNNDTPERSNFGVQVMNGADHTMLGGYIPACWATLRRWQDTQTSGGNIVTPREAINLRTQLEFYRSELEKWQTTQQVEFPGGTIEGRPQERATAIQRRSTMSDLQARQKEIALAVSHNQKELENIESTLKNIDLLEQTTVELSDVYGDRAELPELKTQIQRWTDHKENQAIVRVAQVPQGAIANTA</sequence>
<proteinExistence type="predicted"/>
<comment type="caution">
    <text evidence="2">The sequence shown here is derived from an EMBL/GenBank/DDBJ whole genome shotgun (WGS) entry which is preliminary data.</text>
</comment>